<dbReference type="InterPro" id="IPR024079">
    <property type="entry name" value="MetalloPept_cat_dom_sf"/>
</dbReference>
<evidence type="ECO:0000256" key="5">
    <source>
        <dbReference type="SAM" id="Phobius"/>
    </source>
</evidence>
<keyword evidence="1" id="KW-0645">Protease</keyword>
<gene>
    <name evidence="7" type="ORF">GCM10011584_01010</name>
</gene>
<comment type="caution">
    <text evidence="7">The sequence shown here is derived from an EMBL/GenBank/DDBJ whole genome shotgun (WGS) entry which is preliminary data.</text>
</comment>
<feature type="transmembrane region" description="Helical" evidence="5">
    <location>
        <begin position="50"/>
        <end position="72"/>
    </location>
</feature>
<organism evidence="7 8">
    <name type="scientific">Nocardioides phosphati</name>
    <dbReference type="NCBI Taxonomy" id="1867775"/>
    <lineage>
        <taxon>Bacteria</taxon>
        <taxon>Bacillati</taxon>
        <taxon>Actinomycetota</taxon>
        <taxon>Actinomycetes</taxon>
        <taxon>Propionibacteriales</taxon>
        <taxon>Nocardioidaceae</taxon>
        <taxon>Nocardioides</taxon>
    </lineage>
</organism>
<keyword evidence="2" id="KW-0479">Metal-binding</keyword>
<keyword evidence="3" id="KW-0378">Hydrolase</keyword>
<accession>A0ABQ2N5R5</accession>
<evidence type="ECO:0000313" key="8">
    <source>
        <dbReference type="Proteomes" id="UP000655410"/>
    </source>
</evidence>
<evidence type="ECO:0000259" key="6">
    <source>
        <dbReference type="Pfam" id="PF00413"/>
    </source>
</evidence>
<protein>
    <recommendedName>
        <fullName evidence="6">Peptidase M10 metallopeptidase domain-containing protein</fullName>
    </recommendedName>
</protein>
<evidence type="ECO:0000313" key="7">
    <source>
        <dbReference type="EMBL" id="GGO84146.1"/>
    </source>
</evidence>
<proteinExistence type="predicted"/>
<name>A0ABQ2N5R5_9ACTN</name>
<feature type="domain" description="Peptidase M10 metallopeptidase" evidence="6">
    <location>
        <begin position="159"/>
        <end position="249"/>
    </location>
</feature>
<evidence type="ECO:0000256" key="2">
    <source>
        <dbReference type="ARBA" id="ARBA00022723"/>
    </source>
</evidence>
<dbReference type="EMBL" id="BMNI01000001">
    <property type="protein sequence ID" value="GGO84146.1"/>
    <property type="molecule type" value="Genomic_DNA"/>
</dbReference>
<dbReference type="Gene3D" id="3.40.390.10">
    <property type="entry name" value="Collagenase (Catalytic Domain)"/>
    <property type="match status" value="1"/>
</dbReference>
<keyword evidence="5" id="KW-0812">Transmembrane</keyword>
<dbReference type="Proteomes" id="UP000655410">
    <property type="component" value="Unassembled WGS sequence"/>
</dbReference>
<keyword evidence="8" id="KW-1185">Reference proteome</keyword>
<dbReference type="RefSeq" id="WP_188781862.1">
    <property type="nucleotide sequence ID" value="NZ_BMNI01000001.1"/>
</dbReference>
<sequence>MPLRPGALGRRRRARQMMRRLEELDRLDAQYGLGALPPSPRARTRRRRDWRAGTVFLLSLVVVCGLLINAGLRNRRNDHAPAITSTGGSFRFEQVQANGDPVGYNPCTPIRVEINPAGEPLDTEQLVRTAIQHIHEASGLDFELTDPTTSRRFLSRTTTTGRQPVIVGWSTAAEDHDLEGHVAGVGGSTMVRFNGHGQYVTGVVVLDAEAFRDILDAHRDEDAQAVVDHEFGHVVGLAHVKSRSELMFKENTGLTTWGPGDREGLARLGNIPCH</sequence>
<keyword evidence="4" id="KW-0862">Zinc</keyword>
<dbReference type="Pfam" id="PF00413">
    <property type="entry name" value="Peptidase_M10"/>
    <property type="match status" value="1"/>
</dbReference>
<dbReference type="InterPro" id="IPR001818">
    <property type="entry name" value="Pept_M10_metallopeptidase"/>
</dbReference>
<reference evidence="8" key="1">
    <citation type="journal article" date="2019" name="Int. J. Syst. Evol. Microbiol.">
        <title>The Global Catalogue of Microorganisms (GCM) 10K type strain sequencing project: providing services to taxonomists for standard genome sequencing and annotation.</title>
        <authorList>
            <consortium name="The Broad Institute Genomics Platform"/>
            <consortium name="The Broad Institute Genome Sequencing Center for Infectious Disease"/>
            <person name="Wu L."/>
            <person name="Ma J."/>
        </authorList>
    </citation>
    <scope>NUCLEOTIDE SEQUENCE [LARGE SCALE GENOMIC DNA]</scope>
    <source>
        <strain evidence="8">CGMCC 4.7371</strain>
    </source>
</reference>
<evidence type="ECO:0000256" key="4">
    <source>
        <dbReference type="ARBA" id="ARBA00022833"/>
    </source>
</evidence>
<evidence type="ECO:0000256" key="1">
    <source>
        <dbReference type="ARBA" id="ARBA00022670"/>
    </source>
</evidence>
<evidence type="ECO:0000256" key="3">
    <source>
        <dbReference type="ARBA" id="ARBA00022801"/>
    </source>
</evidence>
<dbReference type="SUPFAM" id="SSF55486">
    <property type="entry name" value="Metalloproteases ('zincins'), catalytic domain"/>
    <property type="match status" value="1"/>
</dbReference>
<keyword evidence="5" id="KW-1133">Transmembrane helix</keyword>
<keyword evidence="5" id="KW-0472">Membrane</keyword>